<keyword evidence="4" id="KW-0804">Transcription</keyword>
<dbReference type="Gene3D" id="3.40.190.10">
    <property type="entry name" value="Periplasmic binding protein-like II"/>
    <property type="match status" value="2"/>
</dbReference>
<feature type="domain" description="HTH lysR-type" evidence="5">
    <location>
        <begin position="14"/>
        <end position="71"/>
    </location>
</feature>
<name>A0A5P1UYH7_9GAMM</name>
<dbReference type="AlphaFoldDB" id="A0A5P1UYH7"/>
<organism evidence="6 7">
    <name type="scientific">Acinetobacter suaedae</name>
    <dbReference type="NCBI Taxonomy" id="2609668"/>
    <lineage>
        <taxon>Bacteria</taxon>
        <taxon>Pseudomonadati</taxon>
        <taxon>Pseudomonadota</taxon>
        <taxon>Gammaproteobacteria</taxon>
        <taxon>Moraxellales</taxon>
        <taxon>Moraxellaceae</taxon>
        <taxon>Acinetobacter</taxon>
    </lineage>
</organism>
<dbReference type="PANTHER" id="PTHR30118:SF15">
    <property type="entry name" value="TRANSCRIPTIONAL REGULATORY PROTEIN"/>
    <property type="match status" value="1"/>
</dbReference>
<keyword evidence="7" id="KW-1185">Reference proteome</keyword>
<dbReference type="GO" id="GO:0003677">
    <property type="term" value="F:DNA binding"/>
    <property type="evidence" value="ECO:0007669"/>
    <property type="project" value="UniProtKB-KW"/>
</dbReference>
<dbReference type="InterPro" id="IPR036390">
    <property type="entry name" value="WH_DNA-bd_sf"/>
</dbReference>
<dbReference type="EMBL" id="CP043909">
    <property type="protein sequence ID" value="QER41163.1"/>
    <property type="molecule type" value="Genomic_DNA"/>
</dbReference>
<dbReference type="InterPro" id="IPR037402">
    <property type="entry name" value="YidZ_PBP2"/>
</dbReference>
<dbReference type="PRINTS" id="PR00039">
    <property type="entry name" value="HTHLYSR"/>
</dbReference>
<sequence>MHNFNDKVISLARIDLNLFRVFAMIYKERNLTRASEQLFLSQPAVSHALSRLREHFDDPLFIRDGHGVVPSTLAKRLWPQISEALNLIHLALQSTHNFEPERDLKQLTIAMNDEFEPIIFPRIVQWFSKFIPDLQVISVRIDRKNLRHELSSGRIDFAIDVTHTIEKGIAQERCMKDKFVIMCQSQHPILKQGLSKDNYLTSQHITVSTRPTGRVFEDFILSKQGLKRLIRLRCQQYETAIKMLAQSQYLLTISNCQALHLKKHHADIEIRPLPINIEGYEMNLYWDDEKSNEQETIWCKTQLLEIMKELQALLNQNNESGEFITI</sequence>
<dbReference type="Pfam" id="PF03466">
    <property type="entry name" value="LysR_substrate"/>
    <property type="match status" value="1"/>
</dbReference>
<protein>
    <submittedName>
        <fullName evidence="6">LysR family transcriptional regulator</fullName>
    </submittedName>
</protein>
<dbReference type="GO" id="GO:0003700">
    <property type="term" value="F:DNA-binding transcription factor activity"/>
    <property type="evidence" value="ECO:0007669"/>
    <property type="project" value="InterPro"/>
</dbReference>
<keyword evidence="2" id="KW-0805">Transcription regulation</keyword>
<dbReference type="SUPFAM" id="SSF46785">
    <property type="entry name" value="Winged helix' DNA-binding domain"/>
    <property type="match status" value="1"/>
</dbReference>
<comment type="similarity">
    <text evidence="1">Belongs to the LysR transcriptional regulatory family.</text>
</comment>
<dbReference type="RefSeq" id="WP_150027791.1">
    <property type="nucleotide sequence ID" value="NZ_CP043909.1"/>
</dbReference>
<dbReference type="InterPro" id="IPR000847">
    <property type="entry name" value="LysR_HTH_N"/>
</dbReference>
<dbReference type="CDD" id="cd08417">
    <property type="entry name" value="PBP2_Nitroaromatics_like"/>
    <property type="match status" value="1"/>
</dbReference>
<dbReference type="InterPro" id="IPR005119">
    <property type="entry name" value="LysR_subst-bd"/>
</dbReference>
<evidence type="ECO:0000256" key="3">
    <source>
        <dbReference type="ARBA" id="ARBA00023125"/>
    </source>
</evidence>
<evidence type="ECO:0000259" key="5">
    <source>
        <dbReference type="PROSITE" id="PS50931"/>
    </source>
</evidence>
<evidence type="ECO:0000313" key="7">
    <source>
        <dbReference type="Proteomes" id="UP000325177"/>
    </source>
</evidence>
<dbReference type="KEGG" id="asue:F2A31_11180"/>
<dbReference type="InterPro" id="IPR050389">
    <property type="entry name" value="LysR-type_TF"/>
</dbReference>
<evidence type="ECO:0000256" key="1">
    <source>
        <dbReference type="ARBA" id="ARBA00009437"/>
    </source>
</evidence>
<dbReference type="Pfam" id="PF00126">
    <property type="entry name" value="HTH_1"/>
    <property type="match status" value="1"/>
</dbReference>
<evidence type="ECO:0000256" key="4">
    <source>
        <dbReference type="ARBA" id="ARBA00023163"/>
    </source>
</evidence>
<dbReference type="Gene3D" id="1.10.10.10">
    <property type="entry name" value="Winged helix-like DNA-binding domain superfamily/Winged helix DNA-binding domain"/>
    <property type="match status" value="1"/>
</dbReference>
<reference evidence="6 7" key="1">
    <citation type="submission" date="2019-09" db="EMBL/GenBank/DDBJ databases">
        <title>Acinetobacter sp. C16S1 isolated from saline soil.</title>
        <authorList>
            <person name="Xu L."/>
            <person name="Sun J.-Q."/>
        </authorList>
    </citation>
    <scope>NUCLEOTIDE SEQUENCE [LARGE SCALE GENOMIC DNA]</scope>
    <source>
        <strain evidence="6 7">C16S1</strain>
    </source>
</reference>
<dbReference type="PROSITE" id="PS50931">
    <property type="entry name" value="HTH_LYSR"/>
    <property type="match status" value="1"/>
</dbReference>
<evidence type="ECO:0000313" key="6">
    <source>
        <dbReference type="EMBL" id="QER41163.1"/>
    </source>
</evidence>
<dbReference type="Proteomes" id="UP000325177">
    <property type="component" value="Chromosome"/>
</dbReference>
<dbReference type="InterPro" id="IPR036388">
    <property type="entry name" value="WH-like_DNA-bd_sf"/>
</dbReference>
<dbReference type="SUPFAM" id="SSF53850">
    <property type="entry name" value="Periplasmic binding protein-like II"/>
    <property type="match status" value="1"/>
</dbReference>
<dbReference type="PANTHER" id="PTHR30118">
    <property type="entry name" value="HTH-TYPE TRANSCRIPTIONAL REGULATOR LEUO-RELATED"/>
    <property type="match status" value="1"/>
</dbReference>
<gene>
    <name evidence="6" type="ORF">F2A31_11180</name>
</gene>
<accession>A0A5P1UYH7</accession>
<evidence type="ECO:0000256" key="2">
    <source>
        <dbReference type="ARBA" id="ARBA00023015"/>
    </source>
</evidence>
<keyword evidence="3" id="KW-0238">DNA-binding</keyword>
<proteinExistence type="inferred from homology"/>